<dbReference type="STRING" id="114155.A0A4Q9PPY1"/>
<protein>
    <submittedName>
        <fullName evidence="2">Uncharacterized protein</fullName>
    </submittedName>
</protein>
<evidence type="ECO:0000256" key="1">
    <source>
        <dbReference type="SAM" id="MobiDB-lite"/>
    </source>
</evidence>
<dbReference type="Proteomes" id="UP000292082">
    <property type="component" value="Unassembled WGS sequence"/>
</dbReference>
<sequence length="339" mass="37287">MASSTDQCSTKVVWEEASDVPHGYRFHLRSSVTLPVSADVLSVVAEGTRFHGSLEVSQTANAGSDAIVEIDLFYHHEEDLDETTVCRLHPADNEWGLGIFTPHWRAPRNDHHLLRFHIHLRLPAVDSGSLLAVKELNTDLSNFSQDLRALADSVYFNRIALKSTNGHIEAGSVAGDGLRFQTTNAAIHGLIKTAYGLELRSTNGRINSQVVLLSNTSDALGGEYQVTAQTSNAHLELEFVDAPVDHVLTASARTSNGRADVALHETYEGSFEVHTSNAGRPIVRSRDVEDPAGRERKRGVQVQTIRNNAARGKVWWEQENRDRGRVSVSTSNGRLQLTV</sequence>
<keyword evidence="3" id="KW-1185">Reference proteome</keyword>
<reference evidence="2 3" key="1">
    <citation type="submission" date="2019-01" db="EMBL/GenBank/DDBJ databases">
        <title>Draft genome sequences of three monokaryotic isolates of the white-rot basidiomycete fungus Dichomitus squalens.</title>
        <authorList>
            <consortium name="DOE Joint Genome Institute"/>
            <person name="Lopez S.C."/>
            <person name="Andreopoulos B."/>
            <person name="Pangilinan J."/>
            <person name="Lipzen A."/>
            <person name="Riley R."/>
            <person name="Ahrendt S."/>
            <person name="Ng V."/>
            <person name="Barry K."/>
            <person name="Daum C."/>
            <person name="Grigoriev I.V."/>
            <person name="Hilden K.S."/>
            <person name="Makela M.R."/>
            <person name="de Vries R.P."/>
        </authorList>
    </citation>
    <scope>NUCLEOTIDE SEQUENCE [LARGE SCALE GENOMIC DNA]</scope>
    <source>
        <strain evidence="2 3">CBS 464.89</strain>
    </source>
</reference>
<accession>A0A4Q9PPY1</accession>
<proteinExistence type="predicted"/>
<dbReference type="AlphaFoldDB" id="A0A4Q9PPY1"/>
<dbReference type="EMBL" id="ML145154">
    <property type="protein sequence ID" value="TBU56275.1"/>
    <property type="molecule type" value="Genomic_DNA"/>
</dbReference>
<feature type="compositionally biased region" description="Basic and acidic residues" evidence="1">
    <location>
        <begin position="284"/>
        <end position="294"/>
    </location>
</feature>
<evidence type="ECO:0000313" key="2">
    <source>
        <dbReference type="EMBL" id="TBU56275.1"/>
    </source>
</evidence>
<evidence type="ECO:0000313" key="3">
    <source>
        <dbReference type="Proteomes" id="UP000292082"/>
    </source>
</evidence>
<gene>
    <name evidence="2" type="ORF">BD310DRAFT_950224</name>
</gene>
<organism evidence="2 3">
    <name type="scientific">Dichomitus squalens</name>
    <dbReference type="NCBI Taxonomy" id="114155"/>
    <lineage>
        <taxon>Eukaryota</taxon>
        <taxon>Fungi</taxon>
        <taxon>Dikarya</taxon>
        <taxon>Basidiomycota</taxon>
        <taxon>Agaricomycotina</taxon>
        <taxon>Agaricomycetes</taxon>
        <taxon>Polyporales</taxon>
        <taxon>Polyporaceae</taxon>
        <taxon>Dichomitus</taxon>
    </lineage>
</organism>
<name>A0A4Q9PPY1_9APHY</name>
<feature type="region of interest" description="Disordered" evidence="1">
    <location>
        <begin position="280"/>
        <end position="300"/>
    </location>
</feature>